<gene>
    <name evidence="1" type="ORF">H6A12_03645</name>
</gene>
<reference evidence="1" key="1">
    <citation type="submission" date="2020-08" db="EMBL/GenBank/DDBJ databases">
        <authorList>
            <person name="Cejkova D."/>
            <person name="Kubasova T."/>
            <person name="Jahodarova E."/>
            <person name="Rychlik I."/>
        </authorList>
    </citation>
    <scope>NUCLEOTIDE SEQUENCE</scope>
    <source>
        <strain evidence="1">An559</strain>
    </source>
</reference>
<dbReference type="InterPro" id="IPR027417">
    <property type="entry name" value="P-loop_NTPase"/>
</dbReference>
<sequence>MVFVTGPLYSGKKAFVKEWLQWDEEAMRENAVWDVQDLAADCDDLITLAETLSKKQVVIATEIGGGIVPADAKDRASREAAGRLACLLTKKADTVIRVFCGIPTVLKGEERL</sequence>
<evidence type="ECO:0000313" key="1">
    <source>
        <dbReference type="EMBL" id="MBM6920252.1"/>
    </source>
</evidence>
<dbReference type="GO" id="GO:0016779">
    <property type="term" value="F:nucleotidyltransferase activity"/>
    <property type="evidence" value="ECO:0007669"/>
    <property type="project" value="UniProtKB-KW"/>
</dbReference>
<dbReference type="Proteomes" id="UP000774750">
    <property type="component" value="Unassembled WGS sequence"/>
</dbReference>
<proteinExistence type="predicted"/>
<organism evidence="1 2">
    <name type="scientific">Merdimmobilis hominis</name>
    <dbReference type="NCBI Taxonomy" id="2897707"/>
    <lineage>
        <taxon>Bacteria</taxon>
        <taxon>Bacillati</taxon>
        <taxon>Bacillota</taxon>
        <taxon>Clostridia</taxon>
        <taxon>Eubacteriales</taxon>
        <taxon>Oscillospiraceae</taxon>
        <taxon>Merdimmobilis</taxon>
    </lineage>
</organism>
<dbReference type="EMBL" id="JACJKY010000004">
    <property type="protein sequence ID" value="MBM6920252.1"/>
    <property type="molecule type" value="Genomic_DNA"/>
</dbReference>
<dbReference type="AlphaFoldDB" id="A0A938X3P9"/>
<dbReference type="InterPro" id="IPR003203">
    <property type="entry name" value="CobU/CobP"/>
</dbReference>
<dbReference type="SUPFAM" id="SSF52540">
    <property type="entry name" value="P-loop containing nucleoside triphosphate hydrolases"/>
    <property type="match status" value="1"/>
</dbReference>
<keyword evidence="1" id="KW-0548">Nucleotidyltransferase</keyword>
<reference evidence="1" key="2">
    <citation type="journal article" date="2021" name="Sci. Rep.">
        <title>The distribution of antibiotic resistance genes in chicken gut microbiota commensals.</title>
        <authorList>
            <person name="Juricova H."/>
            <person name="Matiasovicova J."/>
            <person name="Kubasova T."/>
            <person name="Cejkova D."/>
            <person name="Rychlik I."/>
        </authorList>
    </citation>
    <scope>NUCLEOTIDE SEQUENCE</scope>
    <source>
        <strain evidence="1">An559</strain>
    </source>
</reference>
<accession>A0A938X3P9</accession>
<evidence type="ECO:0000313" key="2">
    <source>
        <dbReference type="Proteomes" id="UP000774750"/>
    </source>
</evidence>
<keyword evidence="1" id="KW-0808">Transferase</keyword>
<dbReference type="RefSeq" id="WP_204444863.1">
    <property type="nucleotide sequence ID" value="NZ_JACJKY010000004.1"/>
</dbReference>
<dbReference type="Gene3D" id="3.40.50.300">
    <property type="entry name" value="P-loop containing nucleotide triphosphate hydrolases"/>
    <property type="match status" value="1"/>
</dbReference>
<dbReference type="Pfam" id="PF02283">
    <property type="entry name" value="CobU"/>
    <property type="match status" value="1"/>
</dbReference>
<dbReference type="GO" id="GO:0000166">
    <property type="term" value="F:nucleotide binding"/>
    <property type="evidence" value="ECO:0007669"/>
    <property type="project" value="InterPro"/>
</dbReference>
<dbReference type="GO" id="GO:0009236">
    <property type="term" value="P:cobalamin biosynthetic process"/>
    <property type="evidence" value="ECO:0007669"/>
    <property type="project" value="InterPro"/>
</dbReference>
<comment type="caution">
    <text evidence="1">The sequence shown here is derived from an EMBL/GenBank/DDBJ whole genome shotgun (WGS) entry which is preliminary data.</text>
</comment>
<protein>
    <submittedName>
        <fullName evidence="1">Bifunctional adenosylcobinamide kinase/adenosylcobinamide-phosphate guanylyltransferase</fullName>
    </submittedName>
</protein>
<name>A0A938X3P9_9FIRM</name>
<keyword evidence="2" id="KW-1185">Reference proteome</keyword>
<dbReference type="GO" id="GO:0043752">
    <property type="term" value="F:adenosylcobinamide kinase activity"/>
    <property type="evidence" value="ECO:0007669"/>
    <property type="project" value="InterPro"/>
</dbReference>
<keyword evidence="1" id="KW-0418">Kinase</keyword>